<comment type="similarity">
    <text evidence="1 12 13">Belongs to the peptidase S24 family.</text>
</comment>
<dbReference type="InterPro" id="IPR039418">
    <property type="entry name" value="LexA-like"/>
</dbReference>
<feature type="domain" description="LexA repressor DNA-binding" evidence="16">
    <location>
        <begin position="13"/>
        <end position="73"/>
    </location>
</feature>
<keyword evidence="2 12" id="KW-0678">Repressor</keyword>
<feature type="domain" description="Peptidase S24/S26A/S26B/S26C" evidence="15">
    <location>
        <begin position="114"/>
        <end position="226"/>
    </location>
</feature>
<dbReference type="Pfam" id="PF01726">
    <property type="entry name" value="LexA_DNA_bind"/>
    <property type="match status" value="1"/>
</dbReference>
<comment type="catalytic activity">
    <reaction evidence="12">
        <text>Hydrolysis of Ala-|-Gly bond in repressor LexA.</text>
        <dbReference type="EC" id="3.4.21.88"/>
    </reaction>
</comment>
<dbReference type="InterPro" id="IPR050077">
    <property type="entry name" value="LexA_repressor"/>
</dbReference>
<organism evidence="17">
    <name type="scientific">Scrofimicrobium appendicitidis</name>
    <dbReference type="NCBI Taxonomy" id="3079930"/>
    <lineage>
        <taxon>Bacteria</taxon>
        <taxon>Bacillati</taxon>
        <taxon>Actinomycetota</taxon>
        <taxon>Actinomycetes</taxon>
        <taxon>Actinomycetales</taxon>
        <taxon>Actinomycetaceae</taxon>
        <taxon>Scrofimicrobium</taxon>
    </lineage>
</organism>
<evidence type="ECO:0000259" key="15">
    <source>
        <dbReference type="Pfam" id="PF00717"/>
    </source>
</evidence>
<feature type="active site" description="For autocatalytic cleavage activity" evidence="12">
    <location>
        <position position="193"/>
    </location>
</feature>
<dbReference type="NCBIfam" id="TIGR00498">
    <property type="entry name" value="lexA"/>
    <property type="match status" value="1"/>
</dbReference>
<proteinExistence type="inferred from homology"/>
<dbReference type="FunFam" id="2.10.109.10:FF:000001">
    <property type="entry name" value="LexA repressor"/>
    <property type="match status" value="1"/>
</dbReference>
<protein>
    <recommendedName>
        <fullName evidence="12">LexA repressor</fullName>
        <ecNumber evidence="12">3.4.21.88</ecNumber>
    </recommendedName>
</protein>
<evidence type="ECO:0000256" key="5">
    <source>
        <dbReference type="ARBA" id="ARBA00022801"/>
    </source>
</evidence>
<dbReference type="Gene3D" id="2.10.109.10">
    <property type="entry name" value="Umud Fragment, subunit A"/>
    <property type="match status" value="1"/>
</dbReference>
<dbReference type="AlphaFoldDB" id="A0AAU7V4M4"/>
<dbReference type="GO" id="GO:0045892">
    <property type="term" value="P:negative regulation of DNA-templated transcription"/>
    <property type="evidence" value="ECO:0007669"/>
    <property type="project" value="UniProtKB-UniRule"/>
</dbReference>
<feature type="region of interest" description="Disordered" evidence="14">
    <location>
        <begin position="72"/>
        <end position="95"/>
    </location>
</feature>
<dbReference type="SUPFAM" id="SSF51306">
    <property type="entry name" value="LexA/Signal peptidase"/>
    <property type="match status" value="1"/>
</dbReference>
<evidence type="ECO:0000256" key="7">
    <source>
        <dbReference type="ARBA" id="ARBA00023015"/>
    </source>
</evidence>
<dbReference type="InterPro" id="IPR006200">
    <property type="entry name" value="LexA"/>
</dbReference>
<name>A0AAU7V4M4_9ACTO</name>
<dbReference type="GO" id="GO:0004252">
    <property type="term" value="F:serine-type endopeptidase activity"/>
    <property type="evidence" value="ECO:0007669"/>
    <property type="project" value="UniProtKB-UniRule"/>
</dbReference>
<dbReference type="InterPro" id="IPR006199">
    <property type="entry name" value="LexA_DNA-bd_dom"/>
</dbReference>
<dbReference type="PRINTS" id="PR00726">
    <property type="entry name" value="LEXASERPTASE"/>
</dbReference>
<dbReference type="Pfam" id="PF00717">
    <property type="entry name" value="Peptidase_S24"/>
    <property type="match status" value="1"/>
</dbReference>
<evidence type="ECO:0000256" key="1">
    <source>
        <dbReference type="ARBA" id="ARBA00007484"/>
    </source>
</evidence>
<keyword evidence="4 12" id="KW-0227">DNA damage</keyword>
<evidence type="ECO:0000256" key="12">
    <source>
        <dbReference type="HAMAP-Rule" id="MF_00015"/>
    </source>
</evidence>
<evidence type="ECO:0000256" key="6">
    <source>
        <dbReference type="ARBA" id="ARBA00022813"/>
    </source>
</evidence>
<dbReference type="Gene3D" id="1.10.10.10">
    <property type="entry name" value="Winged helix-like DNA-binding domain superfamily/Winged helix DNA-binding domain"/>
    <property type="match status" value="1"/>
</dbReference>
<evidence type="ECO:0000256" key="8">
    <source>
        <dbReference type="ARBA" id="ARBA00023125"/>
    </source>
</evidence>
<evidence type="ECO:0000256" key="10">
    <source>
        <dbReference type="ARBA" id="ARBA00023204"/>
    </source>
</evidence>
<dbReference type="EMBL" id="CP138335">
    <property type="protein sequence ID" value="XBW07375.1"/>
    <property type="molecule type" value="Genomic_DNA"/>
</dbReference>
<dbReference type="KEGG" id="sapp:SAC06_06915"/>
<keyword evidence="7 12" id="KW-0805">Transcription regulation</keyword>
<feature type="active site" description="For autocatalytic cleavage activity" evidence="12">
    <location>
        <position position="156"/>
    </location>
</feature>
<keyword evidence="10 12" id="KW-0234">DNA repair</keyword>
<evidence type="ECO:0000259" key="16">
    <source>
        <dbReference type="Pfam" id="PF01726"/>
    </source>
</evidence>
<keyword evidence="5 12" id="KW-0378">Hydrolase</keyword>
<comment type="subunit">
    <text evidence="12">Homodimer.</text>
</comment>
<dbReference type="InterPro" id="IPR036390">
    <property type="entry name" value="WH_DNA-bd_sf"/>
</dbReference>
<dbReference type="EC" id="3.4.21.88" evidence="12"/>
<evidence type="ECO:0000256" key="14">
    <source>
        <dbReference type="SAM" id="MobiDB-lite"/>
    </source>
</evidence>
<dbReference type="SUPFAM" id="SSF46785">
    <property type="entry name" value="Winged helix' DNA-binding domain"/>
    <property type="match status" value="1"/>
</dbReference>
<evidence type="ECO:0000256" key="3">
    <source>
        <dbReference type="ARBA" id="ARBA00022705"/>
    </source>
</evidence>
<dbReference type="PANTHER" id="PTHR33516">
    <property type="entry name" value="LEXA REPRESSOR"/>
    <property type="match status" value="1"/>
</dbReference>
<dbReference type="InterPro" id="IPR015927">
    <property type="entry name" value="Peptidase_S24_S26A/B/C"/>
</dbReference>
<keyword evidence="3 12" id="KW-0235">DNA replication</keyword>
<keyword evidence="9 12" id="KW-0804">Transcription</keyword>
<dbReference type="InterPro" id="IPR006197">
    <property type="entry name" value="Peptidase_S24_LexA"/>
</dbReference>
<evidence type="ECO:0000256" key="9">
    <source>
        <dbReference type="ARBA" id="ARBA00023163"/>
    </source>
</evidence>
<dbReference type="HAMAP" id="MF_00015">
    <property type="entry name" value="LexA"/>
    <property type="match status" value="1"/>
</dbReference>
<comment type="function">
    <text evidence="12">Represses a number of genes involved in the response to DNA damage (SOS response), including recA and lexA. In the presence of single-stranded DNA, RecA interacts with LexA causing an autocatalytic cleavage which disrupts the DNA-binding part of LexA, leading to derepression of the SOS regulon and eventually DNA repair.</text>
</comment>
<sequence>MAKSANVPEIRVSKRQQQILDFVRQYGKEVGYAPSVREIGRAVGLASPSTVKHHLDYLSRVGLLQRRDRSPRALIVDSGPSRKKSSPTPPTSAVSPTVIEVPVTISEGETTEVPLVGRIAAGAPILAEQAVEEFFALPTRFTGSGQLFALEVHGDSMIDEGILDGDYVIVRAQATAQDGEVVAAMIDDEATVKVLSQTAGHTWLLPRNSNYAPIFGDHAQILGKVVTVIRAV</sequence>
<feature type="site" description="Cleavage; by autolysis" evidence="12">
    <location>
        <begin position="121"/>
        <end position="122"/>
    </location>
</feature>
<keyword evidence="8 12" id="KW-0238">DNA-binding</keyword>
<dbReference type="PANTHER" id="PTHR33516:SF2">
    <property type="entry name" value="LEXA REPRESSOR-RELATED"/>
    <property type="match status" value="1"/>
</dbReference>
<dbReference type="InterPro" id="IPR036286">
    <property type="entry name" value="LexA/Signal_pep-like_sf"/>
</dbReference>
<evidence type="ECO:0000313" key="17">
    <source>
        <dbReference type="EMBL" id="XBW07375.1"/>
    </source>
</evidence>
<evidence type="ECO:0000256" key="11">
    <source>
        <dbReference type="ARBA" id="ARBA00023236"/>
    </source>
</evidence>
<evidence type="ECO:0000256" key="13">
    <source>
        <dbReference type="RuleBase" id="RU003991"/>
    </source>
</evidence>
<dbReference type="CDD" id="cd06529">
    <property type="entry name" value="S24_LexA-like"/>
    <property type="match status" value="1"/>
</dbReference>
<dbReference type="GO" id="GO:0006260">
    <property type="term" value="P:DNA replication"/>
    <property type="evidence" value="ECO:0007669"/>
    <property type="project" value="UniProtKB-UniRule"/>
</dbReference>
<reference evidence="17" key="1">
    <citation type="submission" date="2023-11" db="EMBL/GenBank/DDBJ databases">
        <title>Scrofimicrobium hongkongense sp. nov., isolated from a patient with peritonitis.</title>
        <authorList>
            <person name="Lao H.Y."/>
            <person name="Wong A.Y.P."/>
            <person name="Ng T.L."/>
            <person name="Wong R.Y.L."/>
            <person name="Yau M.C.Y."/>
            <person name="Lam J.Y.W."/>
            <person name="Siu G.K.H."/>
        </authorList>
    </citation>
    <scope>NUCLEOTIDE SEQUENCE</scope>
    <source>
        <strain evidence="17">R131</strain>
    </source>
</reference>
<accession>A0AAU7V4M4</accession>
<dbReference type="GO" id="GO:0006281">
    <property type="term" value="P:DNA repair"/>
    <property type="evidence" value="ECO:0007669"/>
    <property type="project" value="UniProtKB-UniRule"/>
</dbReference>
<feature type="DNA-binding region" description="H-T-H motif" evidence="12">
    <location>
        <begin position="36"/>
        <end position="56"/>
    </location>
</feature>
<keyword evidence="11 12" id="KW-0742">SOS response</keyword>
<dbReference type="GO" id="GO:0006508">
    <property type="term" value="P:proteolysis"/>
    <property type="evidence" value="ECO:0007669"/>
    <property type="project" value="InterPro"/>
</dbReference>
<evidence type="ECO:0000256" key="2">
    <source>
        <dbReference type="ARBA" id="ARBA00022491"/>
    </source>
</evidence>
<dbReference type="RefSeq" id="WP_350257581.1">
    <property type="nucleotide sequence ID" value="NZ_CP138335.1"/>
</dbReference>
<keyword evidence="6 12" id="KW-0068">Autocatalytic cleavage</keyword>
<dbReference type="GO" id="GO:0009432">
    <property type="term" value="P:SOS response"/>
    <property type="evidence" value="ECO:0007669"/>
    <property type="project" value="UniProtKB-UniRule"/>
</dbReference>
<dbReference type="GO" id="GO:0003677">
    <property type="term" value="F:DNA binding"/>
    <property type="evidence" value="ECO:0007669"/>
    <property type="project" value="UniProtKB-UniRule"/>
</dbReference>
<evidence type="ECO:0000256" key="4">
    <source>
        <dbReference type="ARBA" id="ARBA00022763"/>
    </source>
</evidence>
<gene>
    <name evidence="12 17" type="primary">lexA</name>
    <name evidence="17" type="ORF">SAC06_06915</name>
</gene>
<dbReference type="InterPro" id="IPR036388">
    <property type="entry name" value="WH-like_DNA-bd_sf"/>
</dbReference>